<dbReference type="EMBL" id="JAOUSE010000025">
    <property type="protein sequence ID" value="MCU9594611.1"/>
    <property type="molecule type" value="Genomic_DNA"/>
</dbReference>
<keyword evidence="2" id="KW-1185">Reference proteome</keyword>
<dbReference type="Proteomes" id="UP001208656">
    <property type="component" value="Unassembled WGS sequence"/>
</dbReference>
<accession>A0ABT2WGK4</accession>
<evidence type="ECO:0000313" key="2">
    <source>
        <dbReference type="Proteomes" id="UP001208656"/>
    </source>
</evidence>
<organism evidence="1 2">
    <name type="scientific">Pallidibacillus thermolactis</name>
    <dbReference type="NCBI Taxonomy" id="251051"/>
    <lineage>
        <taxon>Bacteria</taxon>
        <taxon>Bacillati</taxon>
        <taxon>Bacillota</taxon>
        <taxon>Bacilli</taxon>
        <taxon>Bacillales</taxon>
        <taxon>Bacillaceae</taxon>
        <taxon>Pallidibacillus</taxon>
    </lineage>
</organism>
<reference evidence="1 2" key="1">
    <citation type="submission" date="2022-10" db="EMBL/GenBank/DDBJ databases">
        <title>Description of Fervidibacillus gen. nov. in the family Fervidibacillaceae fam. nov. with two species, Fervidibacillus albus sp. nov., and Fervidibacillus halotolerans sp. nov., isolated from tidal flat sediments.</title>
        <authorList>
            <person name="Kwon K.K."/>
            <person name="Yang S.-H."/>
        </authorList>
    </citation>
    <scope>NUCLEOTIDE SEQUENCE [LARGE SCALE GENOMIC DNA]</scope>
    <source>
        <strain evidence="1 2">DSM 23332</strain>
    </source>
</reference>
<comment type="caution">
    <text evidence="1">The sequence shown here is derived from an EMBL/GenBank/DDBJ whole genome shotgun (WGS) entry which is preliminary data.</text>
</comment>
<gene>
    <name evidence="1" type="ORF">OEV82_09095</name>
</gene>
<sequence length="54" mass="6152">MEGKVLGLSSELKVHTVASEKSLRKWLATNEVTVLDIKYSITPQDQDVYLIIYK</sequence>
<dbReference type="RefSeq" id="WP_263061680.1">
    <property type="nucleotide sequence ID" value="NZ_JAOUSE010000025.1"/>
</dbReference>
<evidence type="ECO:0000313" key="1">
    <source>
        <dbReference type="EMBL" id="MCU9594611.1"/>
    </source>
</evidence>
<protein>
    <submittedName>
        <fullName evidence="1">Uncharacterized protein</fullName>
    </submittedName>
</protein>
<name>A0ABT2WGK4_9BACI</name>
<proteinExistence type="predicted"/>